<gene>
    <name evidence="2" type="ORF">TKK_015831</name>
</gene>
<accession>A0ABD2WAG1</accession>
<sequence>MCFNCGEEQHPNENCKCRTPARANCKADPLINPEDVHRMSISSKCPKVQEQKKINIVMAHDNLSFSQAKTSFAPSKTSPNSVNKTQENYPVLMNNNRTMGKTA</sequence>
<feature type="region of interest" description="Disordered" evidence="1">
    <location>
        <begin position="70"/>
        <end position="103"/>
    </location>
</feature>
<reference evidence="2 3" key="1">
    <citation type="journal article" date="2024" name="bioRxiv">
        <title>A reference genome for Trichogramma kaykai: A tiny desert-dwelling parasitoid wasp with competing sex-ratio distorters.</title>
        <authorList>
            <person name="Culotta J."/>
            <person name="Lindsey A.R."/>
        </authorList>
    </citation>
    <scope>NUCLEOTIDE SEQUENCE [LARGE SCALE GENOMIC DNA]</scope>
    <source>
        <strain evidence="2 3">KSX58</strain>
    </source>
</reference>
<dbReference type="Proteomes" id="UP001627154">
    <property type="component" value="Unassembled WGS sequence"/>
</dbReference>
<evidence type="ECO:0000256" key="1">
    <source>
        <dbReference type="SAM" id="MobiDB-lite"/>
    </source>
</evidence>
<evidence type="ECO:0000313" key="3">
    <source>
        <dbReference type="Proteomes" id="UP001627154"/>
    </source>
</evidence>
<keyword evidence="3" id="KW-1185">Reference proteome</keyword>
<organism evidence="2 3">
    <name type="scientific">Trichogramma kaykai</name>
    <dbReference type="NCBI Taxonomy" id="54128"/>
    <lineage>
        <taxon>Eukaryota</taxon>
        <taxon>Metazoa</taxon>
        <taxon>Ecdysozoa</taxon>
        <taxon>Arthropoda</taxon>
        <taxon>Hexapoda</taxon>
        <taxon>Insecta</taxon>
        <taxon>Pterygota</taxon>
        <taxon>Neoptera</taxon>
        <taxon>Endopterygota</taxon>
        <taxon>Hymenoptera</taxon>
        <taxon>Apocrita</taxon>
        <taxon>Proctotrupomorpha</taxon>
        <taxon>Chalcidoidea</taxon>
        <taxon>Trichogrammatidae</taxon>
        <taxon>Trichogramma</taxon>
    </lineage>
</organism>
<evidence type="ECO:0008006" key="4">
    <source>
        <dbReference type="Google" id="ProtNLM"/>
    </source>
</evidence>
<dbReference type="EMBL" id="JBJJXI010000123">
    <property type="protein sequence ID" value="KAL3389640.1"/>
    <property type="molecule type" value="Genomic_DNA"/>
</dbReference>
<protein>
    <recommendedName>
        <fullName evidence="4">CCHC-type domain-containing protein</fullName>
    </recommendedName>
</protein>
<proteinExistence type="predicted"/>
<evidence type="ECO:0000313" key="2">
    <source>
        <dbReference type="EMBL" id="KAL3389640.1"/>
    </source>
</evidence>
<name>A0ABD2WAG1_9HYME</name>
<dbReference type="AlphaFoldDB" id="A0ABD2WAG1"/>
<comment type="caution">
    <text evidence="2">The sequence shown here is derived from an EMBL/GenBank/DDBJ whole genome shotgun (WGS) entry which is preliminary data.</text>
</comment>